<dbReference type="SUPFAM" id="SSF103473">
    <property type="entry name" value="MFS general substrate transporter"/>
    <property type="match status" value="1"/>
</dbReference>
<evidence type="ECO:0000256" key="5">
    <source>
        <dbReference type="ARBA" id="ARBA00022989"/>
    </source>
</evidence>
<feature type="transmembrane region" description="Helical" evidence="8">
    <location>
        <begin position="138"/>
        <end position="159"/>
    </location>
</feature>
<dbReference type="GO" id="GO:0022857">
    <property type="term" value="F:transmembrane transporter activity"/>
    <property type="evidence" value="ECO:0007669"/>
    <property type="project" value="InterPro"/>
</dbReference>
<evidence type="ECO:0000256" key="4">
    <source>
        <dbReference type="ARBA" id="ARBA00022692"/>
    </source>
</evidence>
<dbReference type="InterPro" id="IPR050171">
    <property type="entry name" value="MFS_Transporters"/>
</dbReference>
<evidence type="ECO:0000256" key="3">
    <source>
        <dbReference type="ARBA" id="ARBA00022475"/>
    </source>
</evidence>
<reference evidence="10 11" key="1">
    <citation type="submission" date="2018-08" db="EMBL/GenBank/DDBJ databases">
        <title>Whole genome sequence analysis of Dermacoccus abyssi bacteria isolated from Deep Mariana trench Micromonospora spp reveals genes involved in the environmental adaptation and production of secondary metabolites.</title>
        <authorList>
            <person name="Abdel-Mageed W.M."/>
            <person name="Lehri B."/>
            <person name="Nouioui I."/>
            <person name="Goodfellow I."/>
            <person name="Jaspars M."/>
            <person name="Karlyshev A."/>
        </authorList>
    </citation>
    <scope>NUCLEOTIDE SEQUENCE [LARGE SCALE GENOMIC DNA]</scope>
    <source>
        <strain evidence="10 11">MT1.1</strain>
    </source>
</reference>
<name>A0A417Z4Y0_9MICO</name>
<evidence type="ECO:0000259" key="9">
    <source>
        <dbReference type="PROSITE" id="PS50850"/>
    </source>
</evidence>
<evidence type="ECO:0000256" key="7">
    <source>
        <dbReference type="SAM" id="MobiDB-lite"/>
    </source>
</evidence>
<protein>
    <submittedName>
        <fullName evidence="10">MFS transporter</fullName>
    </submittedName>
</protein>
<dbReference type="PROSITE" id="PS50850">
    <property type="entry name" value="MFS"/>
    <property type="match status" value="1"/>
</dbReference>
<keyword evidence="2" id="KW-0813">Transport</keyword>
<dbReference type="Pfam" id="PF07690">
    <property type="entry name" value="MFS_1"/>
    <property type="match status" value="1"/>
</dbReference>
<evidence type="ECO:0000313" key="10">
    <source>
        <dbReference type="EMBL" id="RHW45764.1"/>
    </source>
</evidence>
<dbReference type="EMBL" id="QWLM01000008">
    <property type="protein sequence ID" value="RHW45764.1"/>
    <property type="molecule type" value="Genomic_DNA"/>
</dbReference>
<feature type="transmembrane region" description="Helical" evidence="8">
    <location>
        <begin position="367"/>
        <end position="389"/>
    </location>
</feature>
<evidence type="ECO:0000256" key="8">
    <source>
        <dbReference type="SAM" id="Phobius"/>
    </source>
</evidence>
<sequence>MTKPWTRPAHAMLAVAWGGNEFTPLLVMYKSQHHLPAVTVDILLFAYVLGIIPSLLIGGPLSDRYGRAKLIAPAPWIAMAGSATLALAHGQVAALFAGRVLSGIALGLVMAVGTSWVKELSSRPHDDVPDGTGAKRAAMSLTAGFGIGAGVAGCLAQWAPYPDELAYVVNILVTLSAAIRLRGTPETIDLTNRNTGRLRDDLRIPALGHRRFLTVVLPVAPWVFGAAACAYAVLPALMSSRVTNAPIAFSALLCVVGLTCGFFVQSLGRKIDRPGSARAVTAALVVLVAGMLLGALAASELAIATAILGSFVLGAGYGLAMVSGLLEVQRIAGPRDLAGLTAVFYSVTYLGFAVPAIMAWVAEQAGIHYSVMFLFGAAMAAACLAVVVLSDRREQRLSASAHEAEQRHRHERGEHHAADR</sequence>
<feature type="transmembrane region" description="Helical" evidence="8">
    <location>
        <begin position="35"/>
        <end position="58"/>
    </location>
</feature>
<dbReference type="GO" id="GO:0005886">
    <property type="term" value="C:plasma membrane"/>
    <property type="evidence" value="ECO:0007669"/>
    <property type="project" value="UniProtKB-SubCell"/>
</dbReference>
<evidence type="ECO:0000256" key="1">
    <source>
        <dbReference type="ARBA" id="ARBA00004651"/>
    </source>
</evidence>
<feature type="transmembrane region" description="Helical" evidence="8">
    <location>
        <begin position="279"/>
        <end position="297"/>
    </location>
</feature>
<feature type="transmembrane region" description="Helical" evidence="8">
    <location>
        <begin position="96"/>
        <end position="117"/>
    </location>
</feature>
<evidence type="ECO:0000256" key="6">
    <source>
        <dbReference type="ARBA" id="ARBA00023136"/>
    </source>
</evidence>
<feature type="transmembrane region" description="Helical" evidence="8">
    <location>
        <begin position="338"/>
        <end position="361"/>
    </location>
</feature>
<proteinExistence type="predicted"/>
<feature type="transmembrane region" description="Helical" evidence="8">
    <location>
        <begin position="212"/>
        <end position="234"/>
    </location>
</feature>
<dbReference type="RefSeq" id="WP_118913508.1">
    <property type="nucleotide sequence ID" value="NZ_CBCRVH010000009.1"/>
</dbReference>
<keyword evidence="4 8" id="KW-0812">Transmembrane</keyword>
<dbReference type="Gene3D" id="1.20.1250.20">
    <property type="entry name" value="MFS general substrate transporter like domains"/>
    <property type="match status" value="1"/>
</dbReference>
<gene>
    <name evidence="10" type="ORF">D1832_08690</name>
</gene>
<feature type="domain" description="Major facilitator superfamily (MFS) profile" evidence="9">
    <location>
        <begin position="1"/>
        <end position="394"/>
    </location>
</feature>
<accession>A0A417Z4Y0</accession>
<evidence type="ECO:0000313" key="11">
    <source>
        <dbReference type="Proteomes" id="UP000285376"/>
    </source>
</evidence>
<dbReference type="Proteomes" id="UP000285376">
    <property type="component" value="Unassembled WGS sequence"/>
</dbReference>
<evidence type="ECO:0000256" key="2">
    <source>
        <dbReference type="ARBA" id="ARBA00022448"/>
    </source>
</evidence>
<keyword evidence="6 8" id="KW-0472">Membrane</keyword>
<feature type="transmembrane region" description="Helical" evidence="8">
    <location>
        <begin position="246"/>
        <end position="267"/>
    </location>
</feature>
<dbReference type="InterPro" id="IPR036259">
    <property type="entry name" value="MFS_trans_sf"/>
</dbReference>
<comment type="caution">
    <text evidence="10">The sequence shown here is derived from an EMBL/GenBank/DDBJ whole genome shotgun (WGS) entry which is preliminary data.</text>
</comment>
<feature type="transmembrane region" description="Helical" evidence="8">
    <location>
        <begin position="303"/>
        <end position="326"/>
    </location>
</feature>
<keyword evidence="5 8" id="KW-1133">Transmembrane helix</keyword>
<dbReference type="InterPro" id="IPR020846">
    <property type="entry name" value="MFS_dom"/>
</dbReference>
<organism evidence="10 11">
    <name type="scientific">Dermacoccus abyssi</name>
    <dbReference type="NCBI Taxonomy" id="322596"/>
    <lineage>
        <taxon>Bacteria</taxon>
        <taxon>Bacillati</taxon>
        <taxon>Actinomycetota</taxon>
        <taxon>Actinomycetes</taxon>
        <taxon>Micrococcales</taxon>
        <taxon>Dermacoccaceae</taxon>
        <taxon>Dermacoccus</taxon>
    </lineage>
</organism>
<comment type="subcellular location">
    <subcellularLocation>
        <location evidence="1">Cell membrane</location>
        <topology evidence="1">Multi-pass membrane protein</topology>
    </subcellularLocation>
</comment>
<dbReference type="PANTHER" id="PTHR23517:SF13">
    <property type="entry name" value="MAJOR FACILITATOR SUPERFAMILY MFS_1"/>
    <property type="match status" value="1"/>
</dbReference>
<keyword evidence="3" id="KW-1003">Cell membrane</keyword>
<dbReference type="AlphaFoldDB" id="A0A417Z4Y0"/>
<feature type="region of interest" description="Disordered" evidence="7">
    <location>
        <begin position="399"/>
        <end position="420"/>
    </location>
</feature>
<dbReference type="PANTHER" id="PTHR23517">
    <property type="entry name" value="RESISTANCE PROTEIN MDTM, PUTATIVE-RELATED-RELATED"/>
    <property type="match status" value="1"/>
</dbReference>
<dbReference type="InterPro" id="IPR011701">
    <property type="entry name" value="MFS"/>
</dbReference>